<comment type="subcellular location">
    <subcellularLocation>
        <location evidence="1">Membrane</location>
        <topology evidence="1">Multi-pass membrane protein</topology>
    </subcellularLocation>
</comment>
<evidence type="ECO:0000256" key="1">
    <source>
        <dbReference type="ARBA" id="ARBA00004141"/>
    </source>
</evidence>
<keyword evidence="3" id="KW-0808">Transferase</keyword>
<evidence type="ECO:0000313" key="9">
    <source>
        <dbReference type="EMBL" id="GAA2107985.1"/>
    </source>
</evidence>
<evidence type="ECO:0000256" key="4">
    <source>
        <dbReference type="ARBA" id="ARBA00022692"/>
    </source>
</evidence>
<evidence type="ECO:0000256" key="2">
    <source>
        <dbReference type="ARBA" id="ARBA00022676"/>
    </source>
</evidence>
<evidence type="ECO:0000256" key="6">
    <source>
        <dbReference type="ARBA" id="ARBA00023136"/>
    </source>
</evidence>
<sequence length="521" mass="52800">MPNTGANAYPSRYRWLGLLGSLALAAGGLTSGALPAASTGPALRASGGAGTVLVFAGLTVLTAAWLLLGTPGRRSTGRAAEGQPPPTTRWLTTTLAWWAAPLLLLPPLFSRDVYSYLAQGAMRAAGLDVYADGPAALGGQTAQQVPPVWQHTPAPYGPGFLLLARAAAPLADHPYAGTLLLRLSAVLAVAALTALLPALARRLGTDPAAALRLGALNPLVLLHLIAGAHNDAVPLALMVTGLLAATRSRPLLAATLITLAALVKAPAALALPAAWWLTAHGGTEPTRSRNRPATGAVPPRAEQLVGERRRFARRGRLTAVRGGVAGGPGGWWRGIRFGVAMAAVAAVTTAAVTATAGTGYGWVAALTAPATESSWSPSSSLGRLVAGLAGVAPEGPVAGARLLGLALAAGVLGLLAVRVVRRVSEPLTALALGFGALVVLGPAFRPWYALWCVVPAAFAVRAATTRRAVELACAAIAFTVMPDGFEPDAAELVLAAGGLVVGAAAVFLAEQQVAFPERQPA</sequence>
<dbReference type="InterPro" id="IPR049829">
    <property type="entry name" value="MptA/B-like"/>
</dbReference>
<keyword evidence="10" id="KW-1185">Reference proteome</keyword>
<feature type="transmembrane region" description="Helical" evidence="8">
    <location>
        <begin position="179"/>
        <end position="200"/>
    </location>
</feature>
<keyword evidence="2" id="KW-0328">Glycosyltransferase</keyword>
<name>A0ABN2X9Y4_9ACTN</name>
<evidence type="ECO:0000256" key="7">
    <source>
        <dbReference type="ARBA" id="ARBA00043987"/>
    </source>
</evidence>
<dbReference type="NCBIfam" id="NF038066">
    <property type="entry name" value="MptB"/>
    <property type="match status" value="2"/>
</dbReference>
<evidence type="ECO:0008006" key="11">
    <source>
        <dbReference type="Google" id="ProtNLM"/>
    </source>
</evidence>
<organism evidence="9 10">
    <name type="scientific">Kitasatospora saccharophila</name>
    <dbReference type="NCBI Taxonomy" id="407973"/>
    <lineage>
        <taxon>Bacteria</taxon>
        <taxon>Bacillati</taxon>
        <taxon>Actinomycetota</taxon>
        <taxon>Actinomycetes</taxon>
        <taxon>Kitasatosporales</taxon>
        <taxon>Streptomycetaceae</taxon>
        <taxon>Kitasatospora</taxon>
    </lineage>
</organism>
<accession>A0ABN2X9Y4</accession>
<feature type="transmembrane region" description="Helical" evidence="8">
    <location>
        <begin position="489"/>
        <end position="509"/>
    </location>
</feature>
<feature type="transmembrane region" description="Helical" evidence="8">
    <location>
        <begin position="251"/>
        <end position="277"/>
    </location>
</feature>
<evidence type="ECO:0000256" key="3">
    <source>
        <dbReference type="ARBA" id="ARBA00022679"/>
    </source>
</evidence>
<keyword evidence="4 8" id="KW-0812">Transmembrane</keyword>
<evidence type="ECO:0000313" key="10">
    <source>
        <dbReference type="Proteomes" id="UP001500897"/>
    </source>
</evidence>
<protein>
    <recommendedName>
        <fullName evidence="11">Alpha-1,6-mannosyltransferase/alpha-1, 6-mannosyltransferase</fullName>
    </recommendedName>
</protein>
<dbReference type="Pfam" id="PF26314">
    <property type="entry name" value="MptA_B_family"/>
    <property type="match status" value="1"/>
</dbReference>
<feature type="transmembrane region" description="Helical" evidence="8">
    <location>
        <begin position="402"/>
        <end position="420"/>
    </location>
</feature>
<feature type="transmembrane region" description="Helical" evidence="8">
    <location>
        <begin position="427"/>
        <end position="444"/>
    </location>
</feature>
<dbReference type="Proteomes" id="UP001500897">
    <property type="component" value="Unassembled WGS sequence"/>
</dbReference>
<dbReference type="EMBL" id="BAAANS010000034">
    <property type="protein sequence ID" value="GAA2107985.1"/>
    <property type="molecule type" value="Genomic_DNA"/>
</dbReference>
<comment type="similarity">
    <text evidence="7">Belongs to the MptA/B family.</text>
</comment>
<feature type="transmembrane region" description="Helical" evidence="8">
    <location>
        <begin position="220"/>
        <end position="244"/>
    </location>
</feature>
<evidence type="ECO:0000256" key="5">
    <source>
        <dbReference type="ARBA" id="ARBA00022989"/>
    </source>
</evidence>
<feature type="transmembrane region" description="Helical" evidence="8">
    <location>
        <begin position="48"/>
        <end position="68"/>
    </location>
</feature>
<dbReference type="RefSeq" id="WP_344554612.1">
    <property type="nucleotide sequence ID" value="NZ_BAAANS010000034.1"/>
</dbReference>
<reference evidence="9 10" key="1">
    <citation type="journal article" date="2019" name="Int. J. Syst. Evol. Microbiol.">
        <title>The Global Catalogue of Microorganisms (GCM) 10K type strain sequencing project: providing services to taxonomists for standard genome sequencing and annotation.</title>
        <authorList>
            <consortium name="The Broad Institute Genomics Platform"/>
            <consortium name="The Broad Institute Genome Sequencing Center for Infectious Disease"/>
            <person name="Wu L."/>
            <person name="Ma J."/>
        </authorList>
    </citation>
    <scope>NUCLEOTIDE SEQUENCE [LARGE SCALE GENOMIC DNA]</scope>
    <source>
        <strain evidence="9 10">JCM 14559</strain>
    </source>
</reference>
<proteinExistence type="inferred from homology"/>
<evidence type="ECO:0000256" key="8">
    <source>
        <dbReference type="SAM" id="Phobius"/>
    </source>
</evidence>
<gene>
    <name evidence="9" type="ORF">GCM10009759_47580</name>
</gene>
<comment type="caution">
    <text evidence="9">The sequence shown here is derived from an EMBL/GenBank/DDBJ whole genome shotgun (WGS) entry which is preliminary data.</text>
</comment>
<keyword evidence="6 8" id="KW-0472">Membrane</keyword>
<keyword evidence="5 8" id="KW-1133">Transmembrane helix</keyword>